<gene>
    <name evidence="2" type="ORF">SD72_10600</name>
</gene>
<dbReference type="Proteomes" id="UP000032120">
    <property type="component" value="Unassembled WGS sequence"/>
</dbReference>
<evidence type="ECO:0000313" key="3">
    <source>
        <dbReference type="Proteomes" id="UP000032120"/>
    </source>
</evidence>
<feature type="transmembrane region" description="Helical" evidence="1">
    <location>
        <begin position="152"/>
        <end position="170"/>
    </location>
</feature>
<proteinExistence type="predicted"/>
<evidence type="ECO:0000256" key="1">
    <source>
        <dbReference type="SAM" id="Phobius"/>
    </source>
</evidence>
<keyword evidence="1" id="KW-0812">Transmembrane</keyword>
<keyword evidence="1" id="KW-1133">Transmembrane helix</keyword>
<feature type="transmembrane region" description="Helical" evidence="1">
    <location>
        <begin position="177"/>
        <end position="196"/>
    </location>
</feature>
<feature type="transmembrane region" description="Helical" evidence="1">
    <location>
        <begin position="45"/>
        <end position="64"/>
    </location>
</feature>
<protein>
    <submittedName>
        <fullName evidence="2">Uncharacterized protein</fullName>
    </submittedName>
</protein>
<keyword evidence="1" id="KW-0472">Membrane</keyword>
<evidence type="ECO:0000313" key="2">
    <source>
        <dbReference type="EMBL" id="KIP52283.1"/>
    </source>
</evidence>
<sequence length="238" mass="23520">MTDARSDQAPAADLRARRASLALQVAVCALGVLSAVLIARLSVSVAVGAVGIAIAALTLVPLAVPASVRTRTALGVAVVLTAGAVLGGTDTAFLLVPVAVLAWVAALVPWRVARGFALAGSLPWRMLCAILIALPALLLVAGALSGTVGLELLGWTIVGITLLIAVCLAAGLRSAAIVAAVLGLVTALLTVIIPGLLVIGTWWAGALLLVIGLAALVAWGVRPGAAAGLGEGLATLEP</sequence>
<dbReference type="AlphaFoldDB" id="A0A0D0IS10"/>
<feature type="transmembrane region" description="Helical" evidence="1">
    <location>
        <begin position="21"/>
        <end position="39"/>
    </location>
</feature>
<keyword evidence="3" id="KW-1185">Reference proteome</keyword>
<organism evidence="2 3">
    <name type="scientific">Leucobacter komagatae</name>
    <dbReference type="NCBI Taxonomy" id="55969"/>
    <lineage>
        <taxon>Bacteria</taxon>
        <taxon>Bacillati</taxon>
        <taxon>Actinomycetota</taxon>
        <taxon>Actinomycetes</taxon>
        <taxon>Micrococcales</taxon>
        <taxon>Microbacteriaceae</taxon>
        <taxon>Leucobacter</taxon>
    </lineage>
</organism>
<feature type="transmembrane region" description="Helical" evidence="1">
    <location>
        <begin position="124"/>
        <end position="146"/>
    </location>
</feature>
<dbReference type="RefSeq" id="WP_042544420.1">
    <property type="nucleotide sequence ID" value="NZ_JXSQ01000013.1"/>
</dbReference>
<feature type="transmembrane region" description="Helical" evidence="1">
    <location>
        <begin position="71"/>
        <end position="88"/>
    </location>
</feature>
<reference evidence="2 3" key="1">
    <citation type="submission" date="2015-01" db="EMBL/GenBank/DDBJ databases">
        <title>Draft genome sequence of Leucobacter komagatae strain VKM ST2845.</title>
        <authorList>
            <person name="Karlyshev A.V."/>
            <person name="Kudryashova E.B."/>
        </authorList>
    </citation>
    <scope>NUCLEOTIDE SEQUENCE [LARGE SCALE GENOMIC DNA]</scope>
    <source>
        <strain evidence="2 3">VKM ST2845</strain>
    </source>
</reference>
<accession>A0A0D0IS10</accession>
<dbReference type="EMBL" id="JXSQ01000013">
    <property type="protein sequence ID" value="KIP52283.1"/>
    <property type="molecule type" value="Genomic_DNA"/>
</dbReference>
<feature type="transmembrane region" description="Helical" evidence="1">
    <location>
        <begin position="202"/>
        <end position="221"/>
    </location>
</feature>
<name>A0A0D0IS10_9MICO</name>
<comment type="caution">
    <text evidence="2">The sequence shown here is derived from an EMBL/GenBank/DDBJ whole genome shotgun (WGS) entry which is preliminary data.</text>
</comment>